<gene>
    <name evidence="2" type="ORF">PCOR1329_LOCUS64105</name>
</gene>
<feature type="compositionally biased region" description="Basic and acidic residues" evidence="1">
    <location>
        <begin position="900"/>
        <end position="916"/>
    </location>
</feature>
<sequence length="1276" mass="136023">MEATAGAPDRKLVHLAPPSLFGPGQPPKFLLSAPHGDGAPRSAPRAVVAAAAAVLGQPRPLAEPGAAPLGQPVRREAPADARDAPWPPRAGGAGADLLRHSERPLAAARCPAAAAAAEGPGAELRFGDSVRLLFASAEGQEAALASAPPGASAQAEARLAEELSSSGRAAAGFAAATAVPLRGRPAGVLGVRFAWQVYRAEPLDGFPDDGVVRYGQLLRLGQRPSFDGGDELLLSCEPPGRGGGSGAAYLVLGRYASALHPDPREEQKAWNTSFRLLPHAPHEAPEELLGAPVDLRRHVVVSPASPPTLMHGLRALRPASSNTGGTVSLGAAGGGREWLLEGGGLDAPGVLVERLALDAAALEACDRHRECAHAGTPRALLGRALEAPLADAQRARSTPAALAGPDTRFARWERLRRTILSRVRARGPMALAVFRKAVGTNQPVAIEHAELGEVVDVPGADEAPKLDERARVPLEALLHSLSLDCGVRLQAEQADLIAETFAVQHGGHERPATADRLVDVDLFVDAVRGHPSPFRTRLLGRLYTQLQAEAGMAPGDSLMMHWVQERLRQRLPPEGRGQLPRAHTPEELLGALPLLRTHAGLRRAAFARWMADVTYHLPSHEAFVARVEELWGRCAALGGACAAGAWPPEGIRELMLREIAESVCFSPGPEPHRPRLRSEVRGSVSPTRCAVGDWHMITGLLRPGLSFLFGIVAHKVVGRLASHMRSMKLRMGTRAERRAALPEPVGSKRLWIAQRTHIKMADEWMDKRFNGWAAHHTDPFQLASDLQARDDLPAPTVGDALGVAGRIVASAWDLGLDMSSAHALIDGLGSVASLLVTPPLELQSTLLDNIGLSMGKVPLVGRSTPGTERPMLLVQSGSHEDMVQWGTAAVLAKKLEKERVTENEVQAKRQKREEAQKAAFPEVAQPVPQPLQAADPAPVEAAAAAEAADDGVPQPRDDEQDLQELLKGLGKAAAKLDQARALASAWAQHFGKQMTDASLTTEFLLRWAVPFDWSSVSAPSTYLIKSFLKRATDSSPGDGGAETLLQVTSHRSAGLPMPLTFTVSEPSVLPKGSQAGDAGEIIPKPEDARPLSLEKTDTEICCGTVSVLLRNVASKGVSSIQRGFVARLRLTQTIVGLDCAALGAPHGILDFLQGVYHLSMAFISGIFLYFFEGGSLQGCPVSSIVYAVSTHHFAERVRRTVDLKGLGTTSSCADDVGAATFELSTLREYANTFNYMQKCADPQLKPKKCQLVPLYATFVLQLIESVWDWLQAIVPE</sequence>
<dbReference type="Proteomes" id="UP001189429">
    <property type="component" value="Unassembled WGS sequence"/>
</dbReference>
<organism evidence="2 3">
    <name type="scientific">Prorocentrum cordatum</name>
    <dbReference type="NCBI Taxonomy" id="2364126"/>
    <lineage>
        <taxon>Eukaryota</taxon>
        <taxon>Sar</taxon>
        <taxon>Alveolata</taxon>
        <taxon>Dinophyceae</taxon>
        <taxon>Prorocentrales</taxon>
        <taxon>Prorocentraceae</taxon>
        <taxon>Prorocentrum</taxon>
    </lineage>
</organism>
<keyword evidence="3" id="KW-1185">Reference proteome</keyword>
<accession>A0ABN9W551</accession>
<feature type="compositionally biased region" description="Basic and acidic residues" evidence="1">
    <location>
        <begin position="73"/>
        <end position="83"/>
    </location>
</feature>
<feature type="region of interest" description="Disordered" evidence="1">
    <location>
        <begin position="900"/>
        <end position="921"/>
    </location>
</feature>
<name>A0ABN9W551_9DINO</name>
<feature type="region of interest" description="Disordered" evidence="1">
    <location>
        <begin position="57"/>
        <end position="95"/>
    </location>
</feature>
<comment type="caution">
    <text evidence="2">The sequence shown here is derived from an EMBL/GenBank/DDBJ whole genome shotgun (WGS) entry which is preliminary data.</text>
</comment>
<proteinExistence type="predicted"/>
<evidence type="ECO:0000313" key="3">
    <source>
        <dbReference type="Proteomes" id="UP001189429"/>
    </source>
</evidence>
<feature type="region of interest" description="Disordered" evidence="1">
    <location>
        <begin position="1"/>
        <end position="44"/>
    </location>
</feature>
<reference evidence="2" key="1">
    <citation type="submission" date="2023-10" db="EMBL/GenBank/DDBJ databases">
        <authorList>
            <person name="Chen Y."/>
            <person name="Shah S."/>
            <person name="Dougan E. K."/>
            <person name="Thang M."/>
            <person name="Chan C."/>
        </authorList>
    </citation>
    <scope>NUCLEOTIDE SEQUENCE [LARGE SCALE GENOMIC DNA]</scope>
</reference>
<dbReference type="EMBL" id="CAUYUJ010018163">
    <property type="protein sequence ID" value="CAK0881177.1"/>
    <property type="molecule type" value="Genomic_DNA"/>
</dbReference>
<protein>
    <submittedName>
        <fullName evidence="2">Uncharacterized protein</fullName>
    </submittedName>
</protein>
<evidence type="ECO:0000256" key="1">
    <source>
        <dbReference type="SAM" id="MobiDB-lite"/>
    </source>
</evidence>
<evidence type="ECO:0000313" key="2">
    <source>
        <dbReference type="EMBL" id="CAK0881177.1"/>
    </source>
</evidence>